<dbReference type="AlphaFoldDB" id="A0A9Q8SH07"/>
<dbReference type="Proteomes" id="UP000830671">
    <property type="component" value="Chromosome 2"/>
</dbReference>
<keyword evidence="2" id="KW-1185">Reference proteome</keyword>
<reference evidence="1" key="1">
    <citation type="journal article" date="2021" name="Mol. Plant Microbe Interact.">
        <title>Complete Genome Sequence of the Plant-Pathogenic Fungus Colletotrichum lupini.</title>
        <authorList>
            <person name="Baroncelli R."/>
            <person name="Pensec F."/>
            <person name="Da Lio D."/>
            <person name="Boufleur T."/>
            <person name="Vicente I."/>
            <person name="Sarrocco S."/>
            <person name="Picot A."/>
            <person name="Baraldi E."/>
            <person name="Sukno S."/>
            <person name="Thon M."/>
            <person name="Le Floch G."/>
        </authorList>
    </citation>
    <scope>NUCLEOTIDE SEQUENCE</scope>
    <source>
        <strain evidence="1">IMI 504893</strain>
    </source>
</reference>
<dbReference type="EMBL" id="CP019474">
    <property type="protein sequence ID" value="UQC76953.1"/>
    <property type="molecule type" value="Genomic_DNA"/>
</dbReference>
<dbReference type="RefSeq" id="XP_049138594.1">
    <property type="nucleotide sequence ID" value="XM_049281451.1"/>
</dbReference>
<dbReference type="GeneID" id="73336461"/>
<gene>
    <name evidence="1" type="ORF">CLUP02_02419</name>
</gene>
<evidence type="ECO:0000313" key="2">
    <source>
        <dbReference type="Proteomes" id="UP000830671"/>
    </source>
</evidence>
<proteinExistence type="predicted"/>
<accession>A0A9Q8SH07</accession>
<organism evidence="1 2">
    <name type="scientific">Colletotrichum lupini</name>
    <dbReference type="NCBI Taxonomy" id="145971"/>
    <lineage>
        <taxon>Eukaryota</taxon>
        <taxon>Fungi</taxon>
        <taxon>Dikarya</taxon>
        <taxon>Ascomycota</taxon>
        <taxon>Pezizomycotina</taxon>
        <taxon>Sordariomycetes</taxon>
        <taxon>Hypocreomycetidae</taxon>
        <taxon>Glomerellales</taxon>
        <taxon>Glomerellaceae</taxon>
        <taxon>Colletotrichum</taxon>
        <taxon>Colletotrichum acutatum species complex</taxon>
    </lineage>
</organism>
<sequence length="272" mass="29751">MNSDTAEIPGPVLQNFQWSLTLPGSCCRWPGRGSAGSREEEPTKPHSIRVAEAHQGVAGGYQAPEASLAAAQDCLLRNSVVSWFNGQLEFGLTSLSTVSVARNSVSSSKFQRKGVPDQVPSLAAHARLDLSQASNPWPQLCLQFVVYVYVRIIVNHLGAASALPHLCWNRPRALSARCYCDTLTLAPVPTRQAYSVRTFGHHDSPVDLSALVPYLVTLQPPVFYKVPRYASITRPLCSADVNRPLEYRYHQPNASTTSITLEFVTALLSHPS</sequence>
<name>A0A9Q8SH07_9PEZI</name>
<protein>
    <submittedName>
        <fullName evidence="1">Uncharacterized protein</fullName>
    </submittedName>
</protein>
<dbReference type="KEGG" id="clup:CLUP02_02419"/>
<evidence type="ECO:0000313" key="1">
    <source>
        <dbReference type="EMBL" id="UQC76953.1"/>
    </source>
</evidence>